<feature type="domain" description="DUF3857" evidence="2">
    <location>
        <begin position="57"/>
        <end position="213"/>
    </location>
</feature>
<organism evidence="3">
    <name type="scientific">Flavobacterium sp. WC2409</name>
    <dbReference type="NCBI Taxonomy" id="3234139"/>
    <lineage>
        <taxon>Bacteria</taxon>
        <taxon>Pseudomonadati</taxon>
        <taxon>Bacteroidota</taxon>
        <taxon>Flavobacteriia</taxon>
        <taxon>Flavobacteriales</taxon>
        <taxon>Flavobacteriaceae</taxon>
        <taxon>Flavobacterium</taxon>
    </lineage>
</organism>
<keyword evidence="1" id="KW-0732">Signal</keyword>
<dbReference type="RefSeq" id="WP_369753063.1">
    <property type="nucleotide sequence ID" value="NZ_CP165625.1"/>
</dbReference>
<dbReference type="Pfam" id="PF12969">
    <property type="entry name" value="DUF3857"/>
    <property type="match status" value="1"/>
</dbReference>
<evidence type="ECO:0000256" key="1">
    <source>
        <dbReference type="SAM" id="SignalP"/>
    </source>
</evidence>
<dbReference type="InterPro" id="IPR024618">
    <property type="entry name" value="DUF3857"/>
</dbReference>
<proteinExistence type="predicted"/>
<gene>
    <name evidence="3" type="ORF">AB3G34_16615</name>
</gene>
<evidence type="ECO:0000313" key="3">
    <source>
        <dbReference type="EMBL" id="XDU95497.1"/>
    </source>
</evidence>
<dbReference type="Gene3D" id="2.60.40.3140">
    <property type="match status" value="1"/>
</dbReference>
<sequence length="636" mass="72422">MKIKMLLVSLVVFTTFTVQSQKNDYSALLIADSLKENANAVVRLNQIDIVIASQRDMTINSTRVITVLNEKGLSEIDAVENYDKKTTVKDIQATIYDAAGKEIKKIKRKDFKDNSAAGGSTLFSDSRYIYLDYTPTQYPFTVVYESKLETSTTAFIPQWYPISNFFVSVEKSVLNVTYPDNLGFKKMEFNFANFNIQKTIDTSTQLSYTAINIPVQKQEDYSPSYSSLFPKVMMGLELFHLEDVDGKAKTWKEFGQWYYDDILSGTTSLPEGTKEKMKTLIGDETDPIKKAQLIYDYVQKKSRYVSIQVGIGGWKPMFANDVDRLGYGDCKALTNYTKALLETVGVPSYNTVLYGDSHKKDIESQFVSMQGNHMILAIPNGDDYTWLECTSQDAPFGFQGTFTDDRDVLVIKPDGGEIVHTQKYIDKYNSQISSGNYSLAANGDLAGKIEIVSKGSQYSQKEPIENLQPTEKEQHYKEYWNTINNLKINNLSFLNDKSSVSFAEKVEISAANYGNLLSGKMMFAINAYNQYTTSVKRIRNRKNPFEIQRGFADIDQITVALPKEFAIEFLPTNFELKNKFGEYKTEFIKKDDSTIVYKRSLSIKKGFYSNTEYDEYRLFIDQVSRNDNAKIILTKI</sequence>
<dbReference type="InterPro" id="IPR038765">
    <property type="entry name" value="Papain-like_cys_pep_sf"/>
</dbReference>
<name>A0AB39W2G1_9FLAO</name>
<protein>
    <submittedName>
        <fullName evidence="3">DUF3857 domain-containing protein</fullName>
    </submittedName>
</protein>
<reference evidence="3" key="1">
    <citation type="submission" date="2024-07" db="EMBL/GenBank/DDBJ databases">
        <authorList>
            <person name="Biller S.J."/>
        </authorList>
    </citation>
    <scope>NUCLEOTIDE SEQUENCE</scope>
    <source>
        <strain evidence="3">WC2409</strain>
    </source>
</reference>
<accession>A0AB39W2G1</accession>
<dbReference type="AlphaFoldDB" id="A0AB39W2G1"/>
<dbReference type="EMBL" id="CP165625">
    <property type="protein sequence ID" value="XDU95497.1"/>
    <property type="molecule type" value="Genomic_DNA"/>
</dbReference>
<dbReference type="SUPFAM" id="SSF54001">
    <property type="entry name" value="Cysteine proteinases"/>
    <property type="match status" value="1"/>
</dbReference>
<evidence type="ECO:0000259" key="2">
    <source>
        <dbReference type="Pfam" id="PF12969"/>
    </source>
</evidence>
<dbReference type="Gene3D" id="2.60.120.1130">
    <property type="match status" value="1"/>
</dbReference>
<feature type="chain" id="PRO_5044264793" evidence="1">
    <location>
        <begin position="21"/>
        <end position="636"/>
    </location>
</feature>
<feature type="signal peptide" evidence="1">
    <location>
        <begin position="1"/>
        <end position="20"/>
    </location>
</feature>
<dbReference type="Gene3D" id="3.10.620.30">
    <property type="match status" value="1"/>
</dbReference>